<organism evidence="2 3">
    <name type="scientific">Desulfoferula mesophila</name>
    <dbReference type="NCBI Taxonomy" id="3058419"/>
    <lineage>
        <taxon>Bacteria</taxon>
        <taxon>Pseudomonadati</taxon>
        <taxon>Thermodesulfobacteriota</taxon>
        <taxon>Desulfarculia</taxon>
        <taxon>Desulfarculales</taxon>
        <taxon>Desulfarculaceae</taxon>
        <taxon>Desulfoferula</taxon>
    </lineage>
</organism>
<dbReference type="Gene3D" id="3.30.70.2970">
    <property type="entry name" value="Protein of unknown function (DUF541), domain 2"/>
    <property type="match status" value="1"/>
</dbReference>
<proteinExistence type="predicted"/>
<dbReference type="PANTHER" id="PTHR34387:SF1">
    <property type="entry name" value="PERIPLASMIC IMMUNOGENIC PROTEIN"/>
    <property type="match status" value="1"/>
</dbReference>
<dbReference type="Proteomes" id="UP001366166">
    <property type="component" value="Chromosome"/>
</dbReference>
<reference evidence="3" key="1">
    <citation type="journal article" date="2023" name="Arch. Microbiol.">
        <title>Desulfoferula mesophilus gen. nov. sp. nov., a mesophilic sulfate-reducing bacterium isolated from a brackish lake sediment.</title>
        <authorList>
            <person name="Watanabe T."/>
            <person name="Yabe T."/>
            <person name="Tsuji J.M."/>
            <person name="Fukui M."/>
        </authorList>
    </citation>
    <scope>NUCLEOTIDE SEQUENCE [LARGE SCALE GENOMIC DNA]</scope>
    <source>
        <strain evidence="3">12FAK</strain>
    </source>
</reference>
<feature type="chain" id="PRO_5043358748" evidence="1">
    <location>
        <begin position="23"/>
        <end position="238"/>
    </location>
</feature>
<dbReference type="InterPro" id="IPR007497">
    <property type="entry name" value="SIMPL/DUF541"/>
</dbReference>
<dbReference type="InterPro" id="IPR052022">
    <property type="entry name" value="26kDa_periplasmic_antigen"/>
</dbReference>
<dbReference type="KEGG" id="dmp:FAK_33160"/>
<evidence type="ECO:0000313" key="2">
    <source>
        <dbReference type="EMBL" id="BEQ16250.1"/>
    </source>
</evidence>
<accession>A0AAU9EJS8</accession>
<name>A0AAU9EJS8_9BACT</name>
<dbReference type="Pfam" id="PF04402">
    <property type="entry name" value="SIMPL"/>
    <property type="match status" value="1"/>
</dbReference>
<dbReference type="RefSeq" id="WP_338601812.1">
    <property type="nucleotide sequence ID" value="NZ_AP028679.1"/>
</dbReference>
<dbReference type="AlphaFoldDB" id="A0AAU9EJS8"/>
<evidence type="ECO:0000313" key="3">
    <source>
        <dbReference type="Proteomes" id="UP001366166"/>
    </source>
</evidence>
<sequence>MRRWFILTLVLVGLCLPYVTHAQLKAPNVTVDGTATLYLAPDQGVITVGVTNQASTAAQASQANAAAMQKVVDVLKKALDGRGRLETAGYHLRPVTTYYKETRRSQITGYKADHQVRVTSRDPQALAGILDAAVAAGANQVSGPHWGLADPSQAERQALAAAFADAKARAQTLATAAGLALGPLQQMRTGGGVAAPVPMLRSMAKASENTPLQAGEVQVTAEVSCVFALLPSGPGQRK</sequence>
<gene>
    <name evidence="2" type="primary">lpqG</name>
    <name evidence="2" type="ORF">FAK_33160</name>
</gene>
<protein>
    <submittedName>
        <fullName evidence="2">SIMPL domain-containing protein</fullName>
    </submittedName>
</protein>
<dbReference type="PANTHER" id="PTHR34387">
    <property type="entry name" value="SLR1258 PROTEIN"/>
    <property type="match status" value="1"/>
</dbReference>
<evidence type="ECO:0000256" key="1">
    <source>
        <dbReference type="SAM" id="SignalP"/>
    </source>
</evidence>
<dbReference type="GO" id="GO:0006974">
    <property type="term" value="P:DNA damage response"/>
    <property type="evidence" value="ECO:0007669"/>
    <property type="project" value="TreeGrafter"/>
</dbReference>
<keyword evidence="1" id="KW-0732">Signal</keyword>
<dbReference type="EMBL" id="AP028679">
    <property type="protein sequence ID" value="BEQ16250.1"/>
    <property type="molecule type" value="Genomic_DNA"/>
</dbReference>
<keyword evidence="3" id="KW-1185">Reference proteome</keyword>
<feature type="signal peptide" evidence="1">
    <location>
        <begin position="1"/>
        <end position="22"/>
    </location>
</feature>
<dbReference type="Gene3D" id="3.30.110.170">
    <property type="entry name" value="Protein of unknown function (DUF541), domain 1"/>
    <property type="match status" value="1"/>
</dbReference>